<feature type="transmembrane region" description="Helical" evidence="1">
    <location>
        <begin position="43"/>
        <end position="64"/>
    </location>
</feature>
<evidence type="ECO:0000256" key="1">
    <source>
        <dbReference type="SAM" id="Phobius"/>
    </source>
</evidence>
<feature type="transmembrane region" description="Helical" evidence="1">
    <location>
        <begin position="7"/>
        <end position="31"/>
    </location>
</feature>
<dbReference type="AlphaFoldDB" id="A0A9E4K8P5"/>
<organism evidence="2 3">
    <name type="scientific">Candidatus Thiodiazotropha lotti</name>
    <dbReference type="NCBI Taxonomy" id="2792787"/>
    <lineage>
        <taxon>Bacteria</taxon>
        <taxon>Pseudomonadati</taxon>
        <taxon>Pseudomonadota</taxon>
        <taxon>Gammaproteobacteria</taxon>
        <taxon>Chromatiales</taxon>
        <taxon>Sedimenticolaceae</taxon>
        <taxon>Candidatus Thiodiazotropha</taxon>
    </lineage>
</organism>
<protein>
    <submittedName>
        <fullName evidence="2">Uncharacterized protein</fullName>
    </submittedName>
</protein>
<dbReference type="Proteomes" id="UP000886687">
    <property type="component" value="Unassembled WGS sequence"/>
</dbReference>
<accession>A0A9E4K8P5</accession>
<feature type="transmembrane region" description="Helical" evidence="1">
    <location>
        <begin position="76"/>
        <end position="96"/>
    </location>
</feature>
<keyword evidence="1" id="KW-0472">Membrane</keyword>
<evidence type="ECO:0000313" key="2">
    <source>
        <dbReference type="EMBL" id="MCG7940946.1"/>
    </source>
</evidence>
<keyword evidence="1" id="KW-0812">Transmembrane</keyword>
<sequence>MSFITPVALLSALVSWGFLIMTFVNLLSGYLDTRTCQTDCVSNYYLISAAFGLAAGALATLSVFRSGFSFGQVVSWLFAVSPITIVLAIFLIGYLGTAAH</sequence>
<dbReference type="EMBL" id="JAEPDI010000015">
    <property type="protein sequence ID" value="MCG7940946.1"/>
    <property type="molecule type" value="Genomic_DNA"/>
</dbReference>
<evidence type="ECO:0000313" key="3">
    <source>
        <dbReference type="Proteomes" id="UP000886687"/>
    </source>
</evidence>
<proteinExistence type="predicted"/>
<reference evidence="2" key="1">
    <citation type="journal article" date="2021" name="Proc. Natl. Acad. Sci. U.S.A.">
        <title>Global biogeography of chemosynthetic symbionts reveals both localized and globally distributed symbiont groups. .</title>
        <authorList>
            <person name="Osvatic J.T."/>
            <person name="Wilkins L.G.E."/>
            <person name="Leibrecht L."/>
            <person name="Leray M."/>
            <person name="Zauner S."/>
            <person name="Polzin J."/>
            <person name="Camacho Y."/>
            <person name="Gros O."/>
            <person name="van Gils J.A."/>
            <person name="Eisen J.A."/>
            <person name="Petersen J.M."/>
            <person name="Yuen B."/>
        </authorList>
    </citation>
    <scope>NUCLEOTIDE SEQUENCE</scope>
    <source>
        <strain evidence="2">MAGL173</strain>
    </source>
</reference>
<name>A0A9E4K8P5_9GAMM</name>
<comment type="caution">
    <text evidence="2">The sequence shown here is derived from an EMBL/GenBank/DDBJ whole genome shotgun (WGS) entry which is preliminary data.</text>
</comment>
<gene>
    <name evidence="2" type="ORF">JAZ04_19105</name>
</gene>
<keyword evidence="1" id="KW-1133">Transmembrane helix</keyword>